<dbReference type="EMBL" id="GBXM01079873">
    <property type="protein sequence ID" value="JAH28704.1"/>
    <property type="molecule type" value="Transcribed_RNA"/>
</dbReference>
<reference evidence="1" key="1">
    <citation type="submission" date="2014-11" db="EMBL/GenBank/DDBJ databases">
        <authorList>
            <person name="Amaro Gonzalez C."/>
        </authorList>
    </citation>
    <scope>NUCLEOTIDE SEQUENCE</scope>
</reference>
<proteinExistence type="predicted"/>
<accession>A0A0E9RHW0</accession>
<name>A0A0E9RHW0_ANGAN</name>
<protein>
    <submittedName>
        <fullName evidence="1">Uncharacterized protein</fullName>
    </submittedName>
</protein>
<reference evidence="1" key="2">
    <citation type="journal article" date="2015" name="Fish Shellfish Immunol.">
        <title>Early steps in the European eel (Anguilla anguilla)-Vibrio vulnificus interaction in the gills: Role of the RtxA13 toxin.</title>
        <authorList>
            <person name="Callol A."/>
            <person name="Pajuelo D."/>
            <person name="Ebbesson L."/>
            <person name="Teles M."/>
            <person name="MacKenzie S."/>
            <person name="Amaro C."/>
        </authorList>
    </citation>
    <scope>NUCLEOTIDE SEQUENCE</scope>
</reference>
<evidence type="ECO:0000313" key="1">
    <source>
        <dbReference type="EMBL" id="JAH28704.1"/>
    </source>
</evidence>
<organism evidence="1">
    <name type="scientific">Anguilla anguilla</name>
    <name type="common">European freshwater eel</name>
    <name type="synonym">Muraena anguilla</name>
    <dbReference type="NCBI Taxonomy" id="7936"/>
    <lineage>
        <taxon>Eukaryota</taxon>
        <taxon>Metazoa</taxon>
        <taxon>Chordata</taxon>
        <taxon>Craniata</taxon>
        <taxon>Vertebrata</taxon>
        <taxon>Euteleostomi</taxon>
        <taxon>Actinopterygii</taxon>
        <taxon>Neopterygii</taxon>
        <taxon>Teleostei</taxon>
        <taxon>Anguilliformes</taxon>
        <taxon>Anguillidae</taxon>
        <taxon>Anguilla</taxon>
    </lineage>
</organism>
<sequence>MKTISDVLQAQIETVDSQLQFWSSGSRWLLRAPACTWTSLFLRM</sequence>
<dbReference type="AlphaFoldDB" id="A0A0E9RHW0"/>